<name>A0A562RAD8_9BURK</name>
<dbReference type="Proteomes" id="UP000318431">
    <property type="component" value="Unassembled WGS sequence"/>
</dbReference>
<keyword evidence="2" id="KW-1185">Reference proteome</keyword>
<gene>
    <name evidence="1" type="ORF">IP91_02778</name>
</gene>
<protein>
    <submittedName>
        <fullName evidence="1">Uncharacterized protein</fullName>
    </submittedName>
</protein>
<dbReference type="AlphaFoldDB" id="A0A562RAD8"/>
<reference evidence="1 2" key="1">
    <citation type="journal article" date="2015" name="Stand. Genomic Sci.">
        <title>Genomic Encyclopedia of Bacterial and Archaeal Type Strains, Phase III: the genomes of soil and plant-associated and newly described type strains.</title>
        <authorList>
            <person name="Whitman W.B."/>
            <person name="Woyke T."/>
            <person name="Klenk H.P."/>
            <person name="Zhou Y."/>
            <person name="Lilburn T.G."/>
            <person name="Beck B.J."/>
            <person name="De Vos P."/>
            <person name="Vandamme P."/>
            <person name="Eisen J.A."/>
            <person name="Garrity G."/>
            <person name="Hugenholtz P."/>
            <person name="Kyrpides N.C."/>
        </authorList>
    </citation>
    <scope>NUCLEOTIDE SEQUENCE [LARGE SCALE GENOMIC DNA]</scope>
    <source>
        <strain evidence="1 2">CGMCC 1.10822</strain>
    </source>
</reference>
<proteinExistence type="predicted"/>
<comment type="caution">
    <text evidence="1">The sequence shown here is derived from an EMBL/GenBank/DDBJ whole genome shotgun (WGS) entry which is preliminary data.</text>
</comment>
<dbReference type="OrthoDB" id="8704469at2"/>
<accession>A0A562RAD8</accession>
<sequence length="94" mass="9622">MGATGGSMGMPGWRGTIQSIEPMTRQQAGIGVGGSVGAAAAGGAMPDAGAPSDRVYRVTLRTEDGGMQSVVVDKAPEYKVGDRVMYSNGAFQRQ</sequence>
<evidence type="ECO:0000313" key="2">
    <source>
        <dbReference type="Proteomes" id="UP000318431"/>
    </source>
</evidence>
<dbReference type="RefSeq" id="WP_145649668.1">
    <property type="nucleotide sequence ID" value="NZ_VLLB01000004.1"/>
</dbReference>
<evidence type="ECO:0000313" key="1">
    <source>
        <dbReference type="EMBL" id="TWI65370.1"/>
    </source>
</evidence>
<dbReference type="EMBL" id="VLLB01000004">
    <property type="protein sequence ID" value="TWI65370.1"/>
    <property type="molecule type" value="Genomic_DNA"/>
</dbReference>
<organism evidence="1 2">
    <name type="scientific">Pseudoduganella lurida</name>
    <dbReference type="NCBI Taxonomy" id="1036180"/>
    <lineage>
        <taxon>Bacteria</taxon>
        <taxon>Pseudomonadati</taxon>
        <taxon>Pseudomonadota</taxon>
        <taxon>Betaproteobacteria</taxon>
        <taxon>Burkholderiales</taxon>
        <taxon>Oxalobacteraceae</taxon>
        <taxon>Telluria group</taxon>
        <taxon>Pseudoduganella</taxon>
    </lineage>
</organism>